<dbReference type="GO" id="GO:0034245">
    <property type="term" value="C:mitochondrial DNA-directed RNA polymerase complex"/>
    <property type="evidence" value="ECO:0007669"/>
    <property type="project" value="TreeGrafter"/>
</dbReference>
<organism evidence="13 14">
    <name type="scientific">Acrodontium crateriforme</name>
    <dbReference type="NCBI Taxonomy" id="150365"/>
    <lineage>
        <taxon>Eukaryota</taxon>
        <taxon>Fungi</taxon>
        <taxon>Dikarya</taxon>
        <taxon>Ascomycota</taxon>
        <taxon>Pezizomycotina</taxon>
        <taxon>Dothideomycetes</taxon>
        <taxon>Dothideomycetidae</taxon>
        <taxon>Mycosphaerellales</taxon>
        <taxon>Teratosphaeriaceae</taxon>
        <taxon>Acrodontium</taxon>
    </lineage>
</organism>
<evidence type="ECO:0000259" key="12">
    <source>
        <dbReference type="SMART" id="SM01311"/>
    </source>
</evidence>
<reference evidence="13 14" key="1">
    <citation type="submission" date="2023-11" db="EMBL/GenBank/DDBJ databases">
        <title>An acidophilic fungus is an integral part of prey digestion in a carnivorous sundew plant.</title>
        <authorList>
            <person name="Tsai I.J."/>
        </authorList>
    </citation>
    <scope>NUCLEOTIDE SEQUENCE [LARGE SCALE GENOMIC DNA]</scope>
    <source>
        <strain evidence="13">169a</strain>
    </source>
</reference>
<feature type="region of interest" description="Disordered" evidence="11">
    <location>
        <begin position="522"/>
        <end position="569"/>
    </location>
</feature>
<dbReference type="GO" id="GO:0003899">
    <property type="term" value="F:DNA-directed RNA polymerase activity"/>
    <property type="evidence" value="ECO:0007669"/>
    <property type="project" value="UniProtKB-EC"/>
</dbReference>
<evidence type="ECO:0000313" key="14">
    <source>
        <dbReference type="Proteomes" id="UP001303373"/>
    </source>
</evidence>
<gene>
    <name evidence="13" type="ORF">R9X50_00752400</name>
</gene>
<sequence>MLVRSAGRRQRRYSSQVIAASFAQLNLPWLAPAQLRWTASQLSTASTPLNRAQRHSTPRHRYPQTRNLATPAGQHATSPARFEPPPEYAGAFKNSKQDQNVPWDFARSGGATDPARLPHRNAPLIDTTMEKAPEMIRLAGGVRGSTLELLQHLHTCLRVGRIDRAESIIRRLADKTSPTSPEMQHAHTLFLQEMLNKVNSSLINSEESQATFKEMQKWFEVEVRGKGTQPDSAMLVVMVRASITAAGNSLDRSIKRYADIARSVSEDALDDVLYSEEYDDEEFMILGEAVPEYYDEQDVAAAAVESEITSTEPTQVKLTGTRPTDGLSLDEIPAVLSTSQKGSGLEGVKRALTVLIESSKTPANETPEGYETRQYERQRLMEETAVDIAVEQWREADEELKKIGIHTAMQSRPVGALMWHWLQELVPALRKELASVKKALKNSDTSEHDRILYGPYLESVPAEKIAAITILTVMSATGSHKARKPSPLELQQAAGEHARQDVKLAALTMSIGKAIQQESSILASKSKGNKKAYTGRQTRGMRRKAAKKSSEPGPQREKTGTSDVKDVQNSDWPTQVMVKLGAMLISKLVETARLPVTRMHPRTKEKMTQLQPAFTHRVKYVGGKKVGTIMPHSTLIEKLESEPLPGMMAKRMPMIVKPKPWTGWNEGGYLKYSTPILRLGAGDRSGKTYFEAANREGGLDQVYKGLNALSQVPWKINQDVFKVQLEAWNTGEEIANFAPLKPALELPPEPEAAADPSDRRRWLGLMREVENKRTGLHSKRCFQNFQLEIARAVVNETLYFPHNLDFRGRAYPIPPYLNHMGADNVRSLVTFAEGKTLGEDGLRWLKIHLATVAGYDKASLEERLLFVDENLENIYDSVRNPLGGKRWWLKSEDAWQTIAACFELTKALDSPDPTKYVSHLPVHQDGTCNGLQHYAALGGDEIGARQVNLEPGDRPADVYTAVADAVKEEVRKDAEAGNIIAQTLHGRLTRKCVKQPVMTNVYGVTFFGAKAQVRKQLEVLFPEIGSYSEPNLGQMSHYVTRKIFQSLGTMFGGAQAIQTWLGQCADRISSCLTPAQIKFLIASEEPKQVETVDAKSKKPATKQKPKSTKLKKAMSKDDKLKAMFKSTVVWTTPLSLPVVQPYRKSKSQVISTSIQALSFQDPQVWDPVSKRKQLQAFPPNFIHSLDATHMLLSATKCTENGLTFASIHDSFWTHACDVDRMSSMLRDAFVDMHSDDIVGRLREEFQARYKGCMQLAAVNATSEVGRKIVALRSGNPAGVSHTPKSGELAQEMERLRLLESENPEEKAAGEAMVTPGSIFASEGDQSAVVVPAEISSQKLGEIPDTAEEHATNTECDDAITPEELETEFNAYTGLDLVVKKKAVEKKIHVWLPISFPEVPRKGSFDVRRLKDSKYFFH</sequence>
<dbReference type="InterPro" id="IPR043502">
    <property type="entry name" value="DNA/RNA_pol_sf"/>
</dbReference>
<comment type="function">
    <text evidence="1 10">DNA-dependent RNA polymerase catalyzes the transcription of DNA into RNA using the four ribonucleoside triphosphates as substrates.</text>
</comment>
<dbReference type="PANTHER" id="PTHR10102">
    <property type="entry name" value="DNA-DIRECTED RNA POLYMERASE, MITOCHONDRIAL"/>
    <property type="match status" value="1"/>
</dbReference>
<evidence type="ECO:0000256" key="1">
    <source>
        <dbReference type="ARBA" id="ARBA00004026"/>
    </source>
</evidence>
<feature type="compositionally biased region" description="Basic residues" evidence="11">
    <location>
        <begin position="1097"/>
        <end position="1112"/>
    </location>
</feature>
<keyword evidence="4 10" id="KW-0240">DNA-directed RNA polymerase</keyword>
<dbReference type="Pfam" id="PF14700">
    <property type="entry name" value="RPOL_N"/>
    <property type="match status" value="1"/>
</dbReference>
<evidence type="ECO:0000256" key="10">
    <source>
        <dbReference type="RuleBase" id="RU003805"/>
    </source>
</evidence>
<keyword evidence="14" id="KW-1185">Reference proteome</keyword>
<dbReference type="InterPro" id="IPR002092">
    <property type="entry name" value="DNA-dir_Rpol_phage-type"/>
</dbReference>
<feature type="domain" description="DNA-directed RNA polymerase N-terminal" evidence="12">
    <location>
        <begin position="376"/>
        <end position="711"/>
    </location>
</feature>
<feature type="region of interest" description="Disordered" evidence="11">
    <location>
        <begin position="1091"/>
        <end position="1112"/>
    </location>
</feature>
<evidence type="ECO:0000256" key="4">
    <source>
        <dbReference type="ARBA" id="ARBA00022478"/>
    </source>
</evidence>
<dbReference type="Gene3D" id="1.10.150.20">
    <property type="entry name" value="5' to 3' exonuclease, C-terminal subdomain"/>
    <property type="match status" value="1"/>
</dbReference>
<dbReference type="SMART" id="SM01311">
    <property type="entry name" value="RPOL_N"/>
    <property type="match status" value="1"/>
</dbReference>
<dbReference type="PROSITE" id="PS00900">
    <property type="entry name" value="RNA_POL_PHAGE_1"/>
    <property type="match status" value="1"/>
</dbReference>
<dbReference type="PANTHER" id="PTHR10102:SF0">
    <property type="entry name" value="DNA-DIRECTED RNA POLYMERASE, MITOCHONDRIAL"/>
    <property type="match status" value="1"/>
</dbReference>
<evidence type="ECO:0000256" key="7">
    <source>
        <dbReference type="ARBA" id="ARBA00022946"/>
    </source>
</evidence>
<evidence type="ECO:0000256" key="5">
    <source>
        <dbReference type="ARBA" id="ARBA00022679"/>
    </source>
</evidence>
<dbReference type="EMBL" id="CP138592">
    <property type="protein sequence ID" value="WPH04631.1"/>
    <property type="molecule type" value="Genomic_DNA"/>
</dbReference>
<dbReference type="Proteomes" id="UP001303373">
    <property type="component" value="Chromosome 13"/>
</dbReference>
<keyword evidence="6 10" id="KW-0548">Nucleotidyltransferase</keyword>
<dbReference type="InterPro" id="IPR037159">
    <property type="entry name" value="RNA_POL_N_sf"/>
</dbReference>
<keyword evidence="8 10" id="KW-0804">Transcription</keyword>
<dbReference type="Gene3D" id="1.10.1320.10">
    <property type="entry name" value="DNA-directed RNA polymerase, N-terminal domain"/>
    <property type="match status" value="1"/>
</dbReference>
<evidence type="ECO:0000256" key="6">
    <source>
        <dbReference type="ARBA" id="ARBA00022695"/>
    </source>
</evidence>
<feature type="compositionally biased region" description="Basic residues" evidence="11">
    <location>
        <begin position="52"/>
        <end position="63"/>
    </location>
</feature>
<evidence type="ECO:0000313" key="13">
    <source>
        <dbReference type="EMBL" id="WPH04631.1"/>
    </source>
</evidence>
<proteinExistence type="inferred from homology"/>
<dbReference type="EC" id="2.7.7.6" evidence="3 10"/>
<dbReference type="Pfam" id="PF00940">
    <property type="entry name" value="RNA_pol"/>
    <property type="match status" value="1"/>
</dbReference>
<dbReference type="GO" id="GO:0001018">
    <property type="term" value="F:mitochondrial promoter sequence-specific DNA binding"/>
    <property type="evidence" value="ECO:0007669"/>
    <property type="project" value="TreeGrafter"/>
</dbReference>
<dbReference type="SUPFAM" id="SSF56672">
    <property type="entry name" value="DNA/RNA polymerases"/>
    <property type="match status" value="1"/>
</dbReference>
<keyword evidence="7" id="KW-0809">Transit peptide</keyword>
<protein>
    <recommendedName>
        <fullName evidence="3 10">DNA-directed RNA polymerase</fullName>
        <ecNumber evidence="3 10">2.7.7.6</ecNumber>
    </recommendedName>
</protein>
<dbReference type="InterPro" id="IPR029262">
    <property type="entry name" value="RPOL_N"/>
</dbReference>
<dbReference type="InterPro" id="IPR046950">
    <property type="entry name" value="DNA-dir_Rpol_C_phage-type"/>
</dbReference>
<evidence type="ECO:0000256" key="3">
    <source>
        <dbReference type="ARBA" id="ARBA00012418"/>
    </source>
</evidence>
<dbReference type="Gene3D" id="1.10.287.280">
    <property type="match status" value="1"/>
</dbReference>
<feature type="region of interest" description="Disordered" evidence="11">
    <location>
        <begin position="45"/>
        <end position="100"/>
    </location>
</feature>
<evidence type="ECO:0000256" key="2">
    <source>
        <dbReference type="ARBA" id="ARBA00009493"/>
    </source>
</evidence>
<feature type="compositionally biased region" description="Basic and acidic residues" evidence="11">
    <location>
        <begin position="548"/>
        <end position="568"/>
    </location>
</feature>
<comment type="catalytic activity">
    <reaction evidence="9 10">
        <text>RNA(n) + a ribonucleoside 5'-triphosphate = RNA(n+1) + diphosphate</text>
        <dbReference type="Rhea" id="RHEA:21248"/>
        <dbReference type="Rhea" id="RHEA-COMP:14527"/>
        <dbReference type="Rhea" id="RHEA-COMP:17342"/>
        <dbReference type="ChEBI" id="CHEBI:33019"/>
        <dbReference type="ChEBI" id="CHEBI:61557"/>
        <dbReference type="ChEBI" id="CHEBI:140395"/>
        <dbReference type="EC" id="2.7.7.6"/>
    </reaction>
</comment>
<keyword evidence="5 10" id="KW-0808">Transferase</keyword>
<dbReference type="GO" id="GO:0006390">
    <property type="term" value="P:mitochondrial transcription"/>
    <property type="evidence" value="ECO:0007669"/>
    <property type="project" value="TreeGrafter"/>
</dbReference>
<dbReference type="PROSITE" id="PS00489">
    <property type="entry name" value="RNA_POL_PHAGE_2"/>
    <property type="match status" value="1"/>
</dbReference>
<name>A0AAQ3MCZ7_9PEZI</name>
<dbReference type="FunFam" id="1.10.287.280:FF:000001">
    <property type="entry name" value="DNA-directed RNA polymerase"/>
    <property type="match status" value="1"/>
</dbReference>
<evidence type="ECO:0000256" key="9">
    <source>
        <dbReference type="ARBA" id="ARBA00048552"/>
    </source>
</evidence>
<evidence type="ECO:0000256" key="8">
    <source>
        <dbReference type="ARBA" id="ARBA00023163"/>
    </source>
</evidence>
<accession>A0AAQ3MCZ7</accession>
<evidence type="ECO:0000256" key="11">
    <source>
        <dbReference type="SAM" id="MobiDB-lite"/>
    </source>
</evidence>
<comment type="similarity">
    <text evidence="2 10">Belongs to the phage and mitochondrial RNA polymerase family.</text>
</comment>